<evidence type="ECO:0008006" key="7">
    <source>
        <dbReference type="Google" id="ProtNLM"/>
    </source>
</evidence>
<sequence>MPVLESAWLSKDSSTVLRSTGPVPASASNVSDSVILPPKAVCGTCAGPHPTSECRCPNAKPCKSGKQCPHIVPRCALRGCGGKHSATAAECRVRQILFRRIEDELSASGSFFAAMQTLIPPPLMPLPPHVQSAVPGLPLLELFEVGRGVRLPPNLSKILYRWNLKSEVSAFAAKSKQIQIYRLDTGDCLEVLRETQGEFLFGHLADLRKTMYAIAVDQGATVRLATTAVSVDPERRAVTLGSGETLTADVVIGADGAFGLVRPMLLNEQGIQEATKPTMCMYSATVPKALVEKDPQSKRFYEHEVVRRTPPKLHILLLNSVQISMFSFSGNNQSAISHPTGGLPCFTFTLYRPYDEYESTPAEGMRAALESVAPKLRALGPMISQPRRFPIFEHPPLEDWLAKSGRVVVVGGAAHPIPTGSTQQYAMGLEDGAVLAKLFSHLATDSQITDFLYAFQELRQPRAQTVLTSETGVIHYMGMPNGPEQEARDQAMQAKHKAGGYLFSGDDESAEWAEIKTVFGYDAENEADNWWVTWGRLKARSVRKSIP</sequence>
<evidence type="ECO:0000256" key="1">
    <source>
        <dbReference type="ARBA" id="ARBA00007992"/>
    </source>
</evidence>
<dbReference type="EMBL" id="JAWWNJ010000059">
    <property type="protein sequence ID" value="KAK7013518.1"/>
    <property type="molecule type" value="Genomic_DNA"/>
</dbReference>
<name>A0AAW0AK21_9AGAR</name>
<dbReference type="AlphaFoldDB" id="A0AAW0AK21"/>
<reference evidence="5 6" key="1">
    <citation type="journal article" date="2024" name="J Genomics">
        <title>Draft genome sequencing and assembly of Favolaschia claudopus CIRM-BRFM 2984 isolated from oak limbs.</title>
        <authorList>
            <person name="Navarro D."/>
            <person name="Drula E."/>
            <person name="Chaduli D."/>
            <person name="Cazenave R."/>
            <person name="Ahrendt S."/>
            <person name="Wang J."/>
            <person name="Lipzen A."/>
            <person name="Daum C."/>
            <person name="Barry K."/>
            <person name="Grigoriev I.V."/>
            <person name="Favel A."/>
            <person name="Rosso M.N."/>
            <person name="Martin F."/>
        </authorList>
    </citation>
    <scope>NUCLEOTIDE SEQUENCE [LARGE SCALE GENOMIC DNA]</scope>
    <source>
        <strain evidence="5 6">CIRM-BRFM 2984</strain>
    </source>
</reference>
<dbReference type="GO" id="GO:0004497">
    <property type="term" value="F:monooxygenase activity"/>
    <property type="evidence" value="ECO:0007669"/>
    <property type="project" value="UniProtKB-KW"/>
</dbReference>
<dbReference type="InterPro" id="IPR050493">
    <property type="entry name" value="FAD-dep_Monooxygenase_BioMet"/>
</dbReference>
<dbReference type="PANTHER" id="PTHR13789:SF147">
    <property type="entry name" value="PUTATIVE (AFU_ORTHOLOGUE AFUA_2G01950)-RELATED"/>
    <property type="match status" value="1"/>
</dbReference>
<evidence type="ECO:0000313" key="5">
    <source>
        <dbReference type="EMBL" id="KAK7013524.1"/>
    </source>
</evidence>
<dbReference type="PANTHER" id="PTHR13789">
    <property type="entry name" value="MONOOXYGENASE"/>
    <property type="match status" value="1"/>
</dbReference>
<comment type="caution">
    <text evidence="5">The sequence shown here is derived from an EMBL/GenBank/DDBJ whole genome shotgun (WGS) entry which is preliminary data.</text>
</comment>
<comment type="similarity">
    <text evidence="1">Belongs to the paxM FAD-dependent monooxygenase family.</text>
</comment>
<dbReference type="InterPro" id="IPR036188">
    <property type="entry name" value="FAD/NAD-bd_sf"/>
</dbReference>
<evidence type="ECO:0000313" key="4">
    <source>
        <dbReference type="EMBL" id="KAK7013518.1"/>
    </source>
</evidence>
<evidence type="ECO:0000313" key="6">
    <source>
        <dbReference type="Proteomes" id="UP001362999"/>
    </source>
</evidence>
<keyword evidence="2" id="KW-0560">Oxidoreductase</keyword>
<keyword evidence="3" id="KW-0503">Monooxygenase</keyword>
<keyword evidence="6" id="KW-1185">Reference proteome</keyword>
<dbReference type="EMBL" id="JAWWNJ010000059">
    <property type="protein sequence ID" value="KAK7013524.1"/>
    <property type="molecule type" value="Genomic_DNA"/>
</dbReference>
<proteinExistence type="inferred from homology"/>
<organism evidence="5 6">
    <name type="scientific">Favolaschia claudopus</name>
    <dbReference type="NCBI Taxonomy" id="2862362"/>
    <lineage>
        <taxon>Eukaryota</taxon>
        <taxon>Fungi</taxon>
        <taxon>Dikarya</taxon>
        <taxon>Basidiomycota</taxon>
        <taxon>Agaricomycotina</taxon>
        <taxon>Agaricomycetes</taxon>
        <taxon>Agaricomycetidae</taxon>
        <taxon>Agaricales</taxon>
        <taxon>Marasmiineae</taxon>
        <taxon>Mycenaceae</taxon>
        <taxon>Favolaschia</taxon>
    </lineage>
</organism>
<accession>A0AAW0AK21</accession>
<dbReference type="SUPFAM" id="SSF51905">
    <property type="entry name" value="FAD/NAD(P)-binding domain"/>
    <property type="match status" value="1"/>
</dbReference>
<evidence type="ECO:0000256" key="3">
    <source>
        <dbReference type="ARBA" id="ARBA00023033"/>
    </source>
</evidence>
<protein>
    <recommendedName>
        <fullName evidence="7">FAD-binding domain-containing protein</fullName>
    </recommendedName>
</protein>
<evidence type="ECO:0000256" key="2">
    <source>
        <dbReference type="ARBA" id="ARBA00023002"/>
    </source>
</evidence>
<dbReference type="Gene3D" id="3.50.50.60">
    <property type="entry name" value="FAD/NAD(P)-binding domain"/>
    <property type="match status" value="1"/>
</dbReference>
<dbReference type="Proteomes" id="UP001362999">
    <property type="component" value="Unassembled WGS sequence"/>
</dbReference>
<gene>
    <name evidence="4" type="ORF">R3P38DRAFT_3277782</name>
    <name evidence="5" type="ORF">R3P38DRAFT_3277786</name>
</gene>